<evidence type="ECO:0000259" key="1">
    <source>
        <dbReference type="Pfam" id="PF00557"/>
    </source>
</evidence>
<dbReference type="RefSeq" id="WP_221558937.1">
    <property type="nucleotide sequence ID" value="NZ_JAIGNO010000008.1"/>
</dbReference>
<evidence type="ECO:0000313" key="3">
    <source>
        <dbReference type="Proteomes" id="UP000755104"/>
    </source>
</evidence>
<comment type="caution">
    <text evidence="2">The sequence shown here is derived from an EMBL/GenBank/DDBJ whole genome shotgun (WGS) entry which is preliminary data.</text>
</comment>
<keyword evidence="3" id="KW-1185">Reference proteome</keyword>
<accession>A0ABS7J7N8</accession>
<evidence type="ECO:0000313" key="2">
    <source>
        <dbReference type="EMBL" id="MBX7483339.1"/>
    </source>
</evidence>
<dbReference type="Proteomes" id="UP000755104">
    <property type="component" value="Unassembled WGS sequence"/>
</dbReference>
<dbReference type="EMBL" id="JAIGNO010000008">
    <property type="protein sequence ID" value="MBX7483339.1"/>
    <property type="molecule type" value="Genomic_DNA"/>
</dbReference>
<feature type="domain" description="Peptidase M24" evidence="1">
    <location>
        <begin position="16"/>
        <end position="58"/>
    </location>
</feature>
<name>A0ABS7J7N8_9SPHN</name>
<organism evidence="2 3">
    <name type="scientific">Qipengyuania qiaonensis</name>
    <dbReference type="NCBI Taxonomy" id="2867240"/>
    <lineage>
        <taxon>Bacteria</taxon>
        <taxon>Pseudomonadati</taxon>
        <taxon>Pseudomonadota</taxon>
        <taxon>Alphaproteobacteria</taxon>
        <taxon>Sphingomonadales</taxon>
        <taxon>Erythrobacteraceae</taxon>
        <taxon>Qipengyuania</taxon>
    </lineage>
</organism>
<dbReference type="InterPro" id="IPR036005">
    <property type="entry name" value="Creatinase/aminopeptidase-like"/>
</dbReference>
<dbReference type="SUPFAM" id="SSF55920">
    <property type="entry name" value="Creatinase/aminopeptidase"/>
    <property type="match status" value="1"/>
</dbReference>
<reference evidence="2 3" key="1">
    <citation type="submission" date="2021-08" db="EMBL/GenBank/DDBJ databases">
        <title>Comparative Genomics Analysis of the Genus Qipengyuania Reveals Extensive Genetic Diversity and Metabolic Versatility, Including the Description of Fifteen Novel Species.</title>
        <authorList>
            <person name="Liu Y."/>
        </authorList>
    </citation>
    <scope>NUCLEOTIDE SEQUENCE [LARGE SCALE GENOMIC DNA]</scope>
    <source>
        <strain evidence="2 3">6D47A</strain>
    </source>
</reference>
<dbReference type="Pfam" id="PF00557">
    <property type="entry name" value="Peptidase_M24"/>
    <property type="match status" value="1"/>
</dbReference>
<proteinExistence type="predicted"/>
<sequence length="69" mass="7472">MKIAEERVGEYSDQQSGALLGDVAFAVERHAKKNGRSVVVDYCGQGIGREMHEEPHALNFGRIGSVLAS</sequence>
<protein>
    <recommendedName>
        <fullName evidence="1">Peptidase M24 domain-containing protein</fullName>
    </recommendedName>
</protein>
<dbReference type="Gene3D" id="3.90.230.10">
    <property type="entry name" value="Creatinase/methionine aminopeptidase superfamily"/>
    <property type="match status" value="1"/>
</dbReference>
<dbReference type="InterPro" id="IPR000994">
    <property type="entry name" value="Pept_M24"/>
</dbReference>
<gene>
    <name evidence="2" type="ORF">K3174_12430</name>
</gene>